<reference evidence="2" key="1">
    <citation type="journal article" date="2011" name="Stand. Genomic Sci.">
        <title>Non-contiguous finished genome sequence of the opportunistic oral pathogen Prevotella multisaccharivorax type strain (PPPA20).</title>
        <authorList>
            <person name="Pati A."/>
            <person name="Gronow S."/>
            <person name="Lu M."/>
            <person name="Lapidus A."/>
            <person name="Nolan M."/>
            <person name="Lucas S."/>
            <person name="Hammon N."/>
            <person name="Deshpande S."/>
            <person name="Cheng J.F."/>
            <person name="Tapia R."/>
            <person name="Han C."/>
            <person name="Goodwin L."/>
            <person name="Pitluck S."/>
            <person name="Liolios K."/>
            <person name="Pagani I."/>
            <person name="Mavromatis K."/>
            <person name="Mikhailova N."/>
            <person name="Huntemann M."/>
            <person name="Chen A."/>
            <person name="Palaniappan K."/>
            <person name="Land M."/>
            <person name="Hauser L."/>
            <person name="Detter J.C."/>
            <person name="Brambilla E.M."/>
            <person name="Rohde M."/>
            <person name="Goker M."/>
            <person name="Woyke T."/>
            <person name="Bristow J."/>
            <person name="Eisen J.A."/>
            <person name="Markowitz V."/>
            <person name="Hugenholtz P."/>
            <person name="Kyrpides N.C."/>
            <person name="Klenk H.P."/>
            <person name="Ivanova N."/>
        </authorList>
    </citation>
    <scope>NUCLEOTIDE SEQUENCE [LARGE SCALE GENOMIC DNA]</scope>
    <source>
        <strain evidence="2">DSM 17128</strain>
    </source>
</reference>
<dbReference type="Proteomes" id="UP000002772">
    <property type="component" value="Unassembled WGS sequence"/>
</dbReference>
<dbReference type="STRING" id="688246.Premu_1815"/>
<protein>
    <submittedName>
        <fullName evidence="1">Uncharacterized protein</fullName>
    </submittedName>
</protein>
<dbReference type="EMBL" id="GL945017">
    <property type="protein sequence ID" value="EGN57220.1"/>
    <property type="molecule type" value="Genomic_DNA"/>
</dbReference>
<dbReference type="AlphaFoldDB" id="F8N6B5"/>
<accession>F8N6B5</accession>
<gene>
    <name evidence="1" type="ORF">Premu_1815</name>
</gene>
<dbReference type="HOGENOM" id="CLU_2736686_0_0_10"/>
<sequence length="71" mass="8177">MEERRMKKTVYAKPFTEVIAVNNYALMETWSIGVNNDHTIGPGDEGDIGAKKGWFIEEPEDSLKNYNPWED</sequence>
<organism evidence="1 2">
    <name type="scientific">Hallella multisaccharivorax DSM 17128</name>
    <dbReference type="NCBI Taxonomy" id="688246"/>
    <lineage>
        <taxon>Bacteria</taxon>
        <taxon>Pseudomonadati</taxon>
        <taxon>Bacteroidota</taxon>
        <taxon>Bacteroidia</taxon>
        <taxon>Bacteroidales</taxon>
        <taxon>Prevotellaceae</taxon>
        <taxon>Hallella</taxon>
    </lineage>
</organism>
<evidence type="ECO:0000313" key="2">
    <source>
        <dbReference type="Proteomes" id="UP000002772"/>
    </source>
</evidence>
<proteinExistence type="predicted"/>
<name>F8N6B5_9BACT</name>
<keyword evidence="2" id="KW-1185">Reference proteome</keyword>
<evidence type="ECO:0000313" key="1">
    <source>
        <dbReference type="EMBL" id="EGN57220.1"/>
    </source>
</evidence>